<dbReference type="InterPro" id="IPR003646">
    <property type="entry name" value="SH3-like_bac-type"/>
</dbReference>
<name>A0A0P6Y9G1_9CHLR</name>
<keyword evidence="2" id="KW-0472">Membrane</keyword>
<gene>
    <name evidence="4" type="ORF">SE18_20130</name>
</gene>
<feature type="domain" description="SH3b" evidence="3">
    <location>
        <begin position="344"/>
        <end position="390"/>
    </location>
</feature>
<dbReference type="Gene3D" id="2.30.30.40">
    <property type="entry name" value="SH3 Domains"/>
    <property type="match status" value="1"/>
</dbReference>
<evidence type="ECO:0000313" key="4">
    <source>
        <dbReference type="EMBL" id="KPL81912.1"/>
    </source>
</evidence>
<keyword evidence="2" id="KW-0812">Transmembrane</keyword>
<dbReference type="OrthoDB" id="149587at2"/>
<protein>
    <recommendedName>
        <fullName evidence="3">SH3b domain-containing protein</fullName>
    </recommendedName>
</protein>
<dbReference type="Pfam" id="PF08239">
    <property type="entry name" value="SH3_3"/>
    <property type="match status" value="1"/>
</dbReference>
<dbReference type="AlphaFoldDB" id="A0A0P6Y9G1"/>
<dbReference type="RefSeq" id="WP_054536260.1">
    <property type="nucleotide sequence ID" value="NZ_LGKP01000032.1"/>
</dbReference>
<keyword evidence="5" id="KW-1185">Reference proteome</keyword>
<reference evidence="4 5" key="1">
    <citation type="submission" date="2015-07" db="EMBL/GenBank/DDBJ databases">
        <title>Whole genome sequence of Herpetosiphon geysericola DSM 7119.</title>
        <authorList>
            <person name="Hemp J."/>
            <person name="Ward L.M."/>
            <person name="Pace L.A."/>
            <person name="Fischer W.W."/>
        </authorList>
    </citation>
    <scope>NUCLEOTIDE SEQUENCE [LARGE SCALE GENOMIC DNA]</scope>
    <source>
        <strain evidence="4 5">DSM 7119</strain>
    </source>
</reference>
<comment type="caution">
    <text evidence="4">The sequence shown here is derived from an EMBL/GenBank/DDBJ whole genome shotgun (WGS) entry which is preliminary data.</text>
</comment>
<dbReference type="Proteomes" id="UP000050277">
    <property type="component" value="Unassembled WGS sequence"/>
</dbReference>
<evidence type="ECO:0000313" key="5">
    <source>
        <dbReference type="Proteomes" id="UP000050277"/>
    </source>
</evidence>
<sequence length="408" mass="42428">MSQVALTPRSQPTTVWQLRRKKVPDQLSLPADYVPTDYTSLPTPEEPKKGGGLGMILVGLVLLLVLGAVAYGVISQGGDEEIVPTPVAQTALDIERASMIVSDGKLTAQINISTDAPDNSQVGAILLEDGRPFEFFDTDAMTTTVAAGKARLTIPEIEDHEDGRKSSEYTVQVTVANAEGAVLATANEPIEIKGDALDRFLGDAGVTPVDVTPTVESTEPVSGTVVPTPADGSTPVTQVTPPVQPTVVAGGVPVPLDNVVISRPGIIYTTPYGPANQRGNVTAGEIARIVVKMPVNGEVWYLVAISQSGQSGWLNSSTIDLPATEVNKITPVSGDAPFAVTFNGGNVRSAPGAAVVTTVDAGVNLTLTGRSSDSAWFKIKLPDGTEGWVVGQILTINPAVLNTIPVAP</sequence>
<organism evidence="4 5">
    <name type="scientific">Herpetosiphon geysericola</name>
    <dbReference type="NCBI Taxonomy" id="70996"/>
    <lineage>
        <taxon>Bacteria</taxon>
        <taxon>Bacillati</taxon>
        <taxon>Chloroflexota</taxon>
        <taxon>Chloroflexia</taxon>
        <taxon>Herpetosiphonales</taxon>
        <taxon>Herpetosiphonaceae</taxon>
        <taxon>Herpetosiphon</taxon>
    </lineage>
</organism>
<feature type="transmembrane region" description="Helical" evidence="2">
    <location>
        <begin position="53"/>
        <end position="74"/>
    </location>
</feature>
<evidence type="ECO:0000256" key="1">
    <source>
        <dbReference type="SAM" id="MobiDB-lite"/>
    </source>
</evidence>
<dbReference type="EMBL" id="LGKP01000032">
    <property type="protein sequence ID" value="KPL81912.1"/>
    <property type="molecule type" value="Genomic_DNA"/>
</dbReference>
<evidence type="ECO:0000259" key="3">
    <source>
        <dbReference type="Pfam" id="PF08239"/>
    </source>
</evidence>
<accession>A0A0P6Y9G1</accession>
<feature type="region of interest" description="Disordered" evidence="1">
    <location>
        <begin position="211"/>
        <end position="238"/>
    </location>
</feature>
<proteinExistence type="predicted"/>
<evidence type="ECO:0000256" key="2">
    <source>
        <dbReference type="SAM" id="Phobius"/>
    </source>
</evidence>
<keyword evidence="2" id="KW-1133">Transmembrane helix</keyword>
<dbReference type="STRING" id="70996.SE18_20130"/>